<dbReference type="InterPro" id="IPR002502">
    <property type="entry name" value="Amidase_domain"/>
</dbReference>
<dbReference type="SMART" id="SM00644">
    <property type="entry name" value="Ami_2"/>
    <property type="match status" value="1"/>
</dbReference>
<dbReference type="PANTHER" id="PTHR30417:SF1">
    <property type="entry name" value="N-ACETYLMURAMOYL-L-ALANINE AMIDASE AMID"/>
    <property type="match status" value="1"/>
</dbReference>
<evidence type="ECO:0000256" key="5">
    <source>
        <dbReference type="ARBA" id="ARBA00023316"/>
    </source>
</evidence>
<gene>
    <name evidence="7" type="ORF">D3272_03490</name>
</gene>
<evidence type="ECO:0000256" key="4">
    <source>
        <dbReference type="ARBA" id="ARBA00022801"/>
    </source>
</evidence>
<keyword evidence="4" id="KW-0378">Hydrolase</keyword>
<comment type="similarity">
    <text evidence="2">Belongs to the N-acetylmuramoyl-L-alanine amidase 2 family.</text>
</comment>
<organism evidence="7 8">
    <name type="scientific">Lichenibacterium ramalinae</name>
    <dbReference type="NCBI Taxonomy" id="2316527"/>
    <lineage>
        <taxon>Bacteria</taxon>
        <taxon>Pseudomonadati</taxon>
        <taxon>Pseudomonadota</taxon>
        <taxon>Alphaproteobacteria</taxon>
        <taxon>Hyphomicrobiales</taxon>
        <taxon>Lichenihabitantaceae</taxon>
        <taxon>Lichenibacterium</taxon>
    </lineage>
</organism>
<dbReference type="InterPro" id="IPR036366">
    <property type="entry name" value="PGBDSf"/>
</dbReference>
<dbReference type="InterPro" id="IPR036365">
    <property type="entry name" value="PGBD-like_sf"/>
</dbReference>
<dbReference type="InterPro" id="IPR036505">
    <property type="entry name" value="Amidase/PGRP_sf"/>
</dbReference>
<evidence type="ECO:0000256" key="2">
    <source>
        <dbReference type="ARBA" id="ARBA00007553"/>
    </source>
</evidence>
<dbReference type="OrthoDB" id="9794842at2"/>
<sequence length="284" mass="29640">MASASASSSPATGPCRRPITDAVTASPAFAPDSRLVAAVRPSPNHGERQGGARPDALVLHYTGMADGPSALRRLCDPAAEVSSHYLVEEDGAVLQLVPEARRAWHAGREPWAGRHDLNSASIGIEVVNGGHDFGLPPFPEAQVAALEALCRDILQRCGIAPARVLAHSDIAPSRKQDPGERFPWARLAAAGIGLWVPPSLDAAPADALSAEAVVALQSDLARFGYGIAPTGTHDAASRDVVAAFQRRHRPARVDGALDPGTRDTLARLMALRFGAGPEAAPARA</sequence>
<proteinExistence type="inferred from homology"/>
<dbReference type="GO" id="GO:0008745">
    <property type="term" value="F:N-acetylmuramoyl-L-alanine amidase activity"/>
    <property type="evidence" value="ECO:0007669"/>
    <property type="project" value="UniProtKB-EC"/>
</dbReference>
<dbReference type="GO" id="GO:0009253">
    <property type="term" value="P:peptidoglycan catabolic process"/>
    <property type="evidence" value="ECO:0007669"/>
    <property type="project" value="InterPro"/>
</dbReference>
<dbReference type="SUPFAM" id="SSF55846">
    <property type="entry name" value="N-acetylmuramoyl-L-alanine amidase-like"/>
    <property type="match status" value="1"/>
</dbReference>
<dbReference type="Pfam" id="PF01471">
    <property type="entry name" value="PG_binding_1"/>
    <property type="match status" value="1"/>
</dbReference>
<feature type="domain" description="N-acetylmuramoyl-L-alanine amidase" evidence="6">
    <location>
        <begin position="42"/>
        <end position="179"/>
    </location>
</feature>
<reference evidence="7 8" key="1">
    <citation type="submission" date="2018-09" db="EMBL/GenBank/DDBJ databases">
        <authorList>
            <person name="Grouzdev D.S."/>
            <person name="Krutkina M.S."/>
        </authorList>
    </citation>
    <scope>NUCLEOTIDE SEQUENCE [LARGE SCALE GENOMIC DNA]</scope>
    <source>
        <strain evidence="7 8">RmlP001</strain>
    </source>
</reference>
<evidence type="ECO:0000256" key="3">
    <source>
        <dbReference type="ARBA" id="ARBA00011901"/>
    </source>
</evidence>
<comment type="caution">
    <text evidence="7">The sequence shown here is derived from an EMBL/GenBank/DDBJ whole genome shotgun (WGS) entry which is preliminary data.</text>
</comment>
<dbReference type="Proteomes" id="UP000289411">
    <property type="component" value="Unassembled WGS sequence"/>
</dbReference>
<comment type="catalytic activity">
    <reaction evidence="1">
        <text>Hydrolyzes the link between N-acetylmuramoyl residues and L-amino acid residues in certain cell-wall glycopeptides.</text>
        <dbReference type="EC" id="3.5.1.28"/>
    </reaction>
</comment>
<dbReference type="PANTHER" id="PTHR30417">
    <property type="entry name" value="N-ACETYLMURAMOYL-L-ALANINE AMIDASE AMID"/>
    <property type="match status" value="1"/>
</dbReference>
<accession>A0A4Q2RGQ3</accession>
<dbReference type="Pfam" id="PF01510">
    <property type="entry name" value="Amidase_2"/>
    <property type="match status" value="1"/>
</dbReference>
<dbReference type="GO" id="GO:0071555">
    <property type="term" value="P:cell wall organization"/>
    <property type="evidence" value="ECO:0007669"/>
    <property type="project" value="UniProtKB-KW"/>
</dbReference>
<dbReference type="GO" id="GO:0009254">
    <property type="term" value="P:peptidoglycan turnover"/>
    <property type="evidence" value="ECO:0007669"/>
    <property type="project" value="TreeGrafter"/>
</dbReference>
<dbReference type="Gene3D" id="1.10.101.10">
    <property type="entry name" value="PGBD-like superfamily/PGBD"/>
    <property type="match status" value="1"/>
</dbReference>
<dbReference type="CDD" id="cd06583">
    <property type="entry name" value="PGRP"/>
    <property type="match status" value="1"/>
</dbReference>
<evidence type="ECO:0000313" key="8">
    <source>
        <dbReference type="Proteomes" id="UP000289411"/>
    </source>
</evidence>
<keyword evidence="5" id="KW-0961">Cell wall biogenesis/degradation</keyword>
<dbReference type="Gene3D" id="3.40.80.10">
    <property type="entry name" value="Peptidoglycan recognition protein-like"/>
    <property type="match status" value="1"/>
</dbReference>
<protein>
    <recommendedName>
        <fullName evidence="3">N-acetylmuramoyl-L-alanine amidase</fullName>
        <ecNumber evidence="3">3.5.1.28</ecNumber>
    </recommendedName>
</protein>
<name>A0A4Q2RGQ3_9HYPH</name>
<dbReference type="InterPro" id="IPR002477">
    <property type="entry name" value="Peptidoglycan-bd-like"/>
</dbReference>
<evidence type="ECO:0000259" key="6">
    <source>
        <dbReference type="SMART" id="SM00644"/>
    </source>
</evidence>
<dbReference type="EMBL" id="QYBC01000002">
    <property type="protein sequence ID" value="RYB07143.1"/>
    <property type="molecule type" value="Genomic_DNA"/>
</dbReference>
<dbReference type="AlphaFoldDB" id="A0A4Q2RGQ3"/>
<keyword evidence="8" id="KW-1185">Reference proteome</keyword>
<dbReference type="SUPFAM" id="SSF47090">
    <property type="entry name" value="PGBD-like"/>
    <property type="match status" value="1"/>
</dbReference>
<dbReference type="EC" id="3.5.1.28" evidence="3"/>
<evidence type="ECO:0000256" key="1">
    <source>
        <dbReference type="ARBA" id="ARBA00001561"/>
    </source>
</evidence>
<dbReference type="InterPro" id="IPR051206">
    <property type="entry name" value="NAMLAA_amidase_2"/>
</dbReference>
<dbReference type="GO" id="GO:0019867">
    <property type="term" value="C:outer membrane"/>
    <property type="evidence" value="ECO:0007669"/>
    <property type="project" value="TreeGrafter"/>
</dbReference>
<evidence type="ECO:0000313" key="7">
    <source>
        <dbReference type="EMBL" id="RYB07143.1"/>
    </source>
</evidence>
<reference evidence="7 8" key="2">
    <citation type="submission" date="2019-02" db="EMBL/GenBank/DDBJ databases">
        <title>'Lichenibacterium ramalinii' gen. nov. sp. nov., 'Lichenibacterium minor' gen. nov. sp. nov.</title>
        <authorList>
            <person name="Pankratov T."/>
        </authorList>
    </citation>
    <scope>NUCLEOTIDE SEQUENCE [LARGE SCALE GENOMIC DNA]</scope>
    <source>
        <strain evidence="7 8">RmlP001</strain>
    </source>
</reference>